<protein>
    <submittedName>
        <fullName evidence="2">Amidase domain-containing protein</fullName>
    </submittedName>
</protein>
<dbReference type="KEGG" id="afx:JZ786_04255"/>
<dbReference type="PANTHER" id="PTHR40032">
    <property type="entry name" value="EXPORTED PROTEIN-RELATED"/>
    <property type="match status" value="1"/>
</dbReference>
<gene>
    <name evidence="2" type="ORF">JZ786_04255</name>
</gene>
<dbReference type="PANTHER" id="PTHR40032:SF1">
    <property type="entry name" value="EXPORTED PROTEIN"/>
    <property type="match status" value="1"/>
</dbReference>
<name>A0A9X7W046_9BACL</name>
<dbReference type="EMBL" id="CP071182">
    <property type="protein sequence ID" value="QSO48221.1"/>
    <property type="molecule type" value="Genomic_DNA"/>
</dbReference>
<evidence type="ECO:0000313" key="3">
    <source>
        <dbReference type="Proteomes" id="UP000663505"/>
    </source>
</evidence>
<organism evidence="2 3">
    <name type="scientific">Alicyclobacillus mengziensis</name>
    <dbReference type="NCBI Taxonomy" id="2931921"/>
    <lineage>
        <taxon>Bacteria</taxon>
        <taxon>Bacillati</taxon>
        <taxon>Bacillota</taxon>
        <taxon>Bacilli</taxon>
        <taxon>Bacillales</taxon>
        <taxon>Alicyclobacillaceae</taxon>
        <taxon>Alicyclobacillus</taxon>
    </lineage>
</organism>
<evidence type="ECO:0000313" key="2">
    <source>
        <dbReference type="EMBL" id="QSO48221.1"/>
    </source>
</evidence>
<dbReference type="Proteomes" id="UP000663505">
    <property type="component" value="Chromosome"/>
</dbReference>
<accession>A0A9X7W046</accession>
<proteinExistence type="predicted"/>
<reference evidence="2 3" key="1">
    <citation type="submission" date="2021-02" db="EMBL/GenBank/DDBJ databases">
        <title>Alicyclobacillus curvatus sp. nov. and Alicyclobacillus mengziensis sp. nov., two acidophilic bacteria isolated from acid mine drainage.</title>
        <authorList>
            <person name="Huang Y."/>
        </authorList>
    </citation>
    <scope>NUCLEOTIDE SEQUENCE [LARGE SCALE GENOMIC DNA]</scope>
    <source>
        <strain evidence="2 3">S30H14</strain>
    </source>
</reference>
<dbReference type="Pfam" id="PF12671">
    <property type="entry name" value="Amidase_6"/>
    <property type="match status" value="1"/>
</dbReference>
<feature type="domain" description="Putative amidase" evidence="1">
    <location>
        <begin position="162"/>
        <end position="316"/>
    </location>
</feature>
<keyword evidence="3" id="KW-1185">Reference proteome</keyword>
<dbReference type="AlphaFoldDB" id="A0A9X7W046"/>
<sequence length="326" mass="38367">MKACLDAIRKYFDVRNEAWLNGHASTLRDFLSARRQRILEDSVTAAIDLKRRAVDVRNTPLVRTHTKIKAQPLPRDPQGTAEDRVYLVREHVTWVYQDGLDYCTEARIIWHRQHWRLESDNWCLAEAWESDEISLTPPRLTELVERDVIPGSVPERGVECVKYDRFRAFRYAELWWNGWNPNFPRLRDDCTNFISQCLLAGKVPMKQKSSRAEGWWMEIGSAPEAERWSYSWAVTEAFRQYLIRSLSAKSVRKPEELKIGDVIVYDWDGTGHVHHATVVTDFDDHGDPLVNAHTNPSYHRHYRYLDSRAWTPRTKYQFLHLQDNLC</sequence>
<dbReference type="InterPro" id="IPR024301">
    <property type="entry name" value="Amidase_6"/>
</dbReference>
<evidence type="ECO:0000259" key="1">
    <source>
        <dbReference type="Pfam" id="PF12671"/>
    </source>
</evidence>
<dbReference type="RefSeq" id="WP_206657557.1">
    <property type="nucleotide sequence ID" value="NZ_CP071182.1"/>
</dbReference>